<dbReference type="Proteomes" id="UP000654918">
    <property type="component" value="Unassembled WGS sequence"/>
</dbReference>
<comment type="caution">
    <text evidence="2">The sequence shown here is derived from an EMBL/GenBank/DDBJ whole genome shotgun (WGS) entry which is preliminary data.</text>
</comment>
<dbReference type="EMBL" id="WIGO01000346">
    <property type="protein sequence ID" value="KAF6815919.1"/>
    <property type="molecule type" value="Genomic_DNA"/>
</dbReference>
<evidence type="ECO:0000313" key="2">
    <source>
        <dbReference type="EMBL" id="KAF6815919.1"/>
    </source>
</evidence>
<sequence>MLTIPTTVKKFHISFITRTTTAALAKAKADLTSPPAPSPPPTAQKRKAPRSPSPQRPTTNDQLSVSLHPFSTWPKLMEEMLHQEMADNEVIIFDKMVEQQGR</sequence>
<gene>
    <name evidence="2" type="ORF">CPLU01_13993</name>
</gene>
<evidence type="ECO:0000313" key="3">
    <source>
        <dbReference type="Proteomes" id="UP000654918"/>
    </source>
</evidence>
<dbReference type="AlphaFoldDB" id="A0A8H6JMF2"/>
<name>A0A8H6JMF2_9PEZI</name>
<reference evidence="2" key="1">
    <citation type="journal article" date="2020" name="Phytopathology">
        <title>Genome Sequence Resources of Colletotrichum truncatum, C. plurivorum, C. musicola, and C. sojae: Four Species Pathogenic to Soybean (Glycine max).</title>
        <authorList>
            <person name="Rogerio F."/>
            <person name="Boufleur T.R."/>
            <person name="Ciampi-Guillardi M."/>
            <person name="Sukno S.A."/>
            <person name="Thon M.R."/>
            <person name="Massola Junior N.S."/>
            <person name="Baroncelli R."/>
        </authorList>
    </citation>
    <scope>NUCLEOTIDE SEQUENCE</scope>
    <source>
        <strain evidence="2">LFN00145</strain>
    </source>
</reference>
<evidence type="ECO:0000256" key="1">
    <source>
        <dbReference type="SAM" id="MobiDB-lite"/>
    </source>
</evidence>
<protein>
    <submittedName>
        <fullName evidence="2">Uncharacterized protein</fullName>
    </submittedName>
</protein>
<feature type="compositionally biased region" description="Polar residues" evidence="1">
    <location>
        <begin position="56"/>
        <end position="65"/>
    </location>
</feature>
<proteinExistence type="predicted"/>
<keyword evidence="3" id="KW-1185">Reference proteome</keyword>
<feature type="region of interest" description="Disordered" evidence="1">
    <location>
        <begin position="26"/>
        <end position="67"/>
    </location>
</feature>
<accession>A0A8H6JMF2</accession>
<organism evidence="2 3">
    <name type="scientific">Colletotrichum plurivorum</name>
    <dbReference type="NCBI Taxonomy" id="2175906"/>
    <lineage>
        <taxon>Eukaryota</taxon>
        <taxon>Fungi</taxon>
        <taxon>Dikarya</taxon>
        <taxon>Ascomycota</taxon>
        <taxon>Pezizomycotina</taxon>
        <taxon>Sordariomycetes</taxon>
        <taxon>Hypocreomycetidae</taxon>
        <taxon>Glomerellales</taxon>
        <taxon>Glomerellaceae</taxon>
        <taxon>Colletotrichum</taxon>
        <taxon>Colletotrichum orchidearum species complex</taxon>
    </lineage>
</organism>